<organism evidence="3 4">
    <name type="scientific">Meganyctiphanes norvegica</name>
    <name type="common">Northern krill</name>
    <name type="synonym">Thysanopoda norvegica</name>
    <dbReference type="NCBI Taxonomy" id="48144"/>
    <lineage>
        <taxon>Eukaryota</taxon>
        <taxon>Metazoa</taxon>
        <taxon>Ecdysozoa</taxon>
        <taxon>Arthropoda</taxon>
        <taxon>Crustacea</taxon>
        <taxon>Multicrustacea</taxon>
        <taxon>Malacostraca</taxon>
        <taxon>Eumalacostraca</taxon>
        <taxon>Eucarida</taxon>
        <taxon>Euphausiacea</taxon>
        <taxon>Euphausiidae</taxon>
        <taxon>Meganyctiphanes</taxon>
    </lineage>
</organism>
<feature type="domain" description="BTB" evidence="2">
    <location>
        <begin position="170"/>
        <end position="450"/>
    </location>
</feature>
<sequence>MTEMEVCEFRGEVQYTISVPKWSSYTDFRQVFSSDIEVVCNRLRSRWHMTLTPFELDPENRHKSEEECTDVSLRLQCLECNIHLPNIDIYCGIHGREEHETRLKKSNDGLEYSGIITSRISIKVLKLLVEDTLVTYLRFAFSEDDLLRSVGGIEEVGNDLRYLLENDKDSDVCLITSDGTELPVHSAILRTRSTLLNTAKPFQDITNRNSVSTSNSEVNKREENYMSEINLSNTSEQAKSINNQQNKSSRESTASSVTSDYHSMNFSLSPDSSNSSVRSNNNKRYLHQEQVSPNKRIFSPSVSSSPSRKCYSPTSRALTSDTPLFKVSKKETPVRRLYTEDKKQEDMSEYNKSVTPKKKELMSSFGRERTALKETCQTKQLSNDSEMRAKQKKILKVNMSTSVTQRMLEWMYTGRCSSLSDLVKPLLVAGLRHGIPGLVKACEQHLVAALTPENAADTLILAHKYQVENLQEKTLAFALDHAQQVTIQPSWASLATRSASLVLEFSKRLAQYSCSPVSRSHITQKDGFHGSPKIHSSQSPRRSPYVGASKSPYKHSPSCSRKTTPTSIDLKSGKRFHFSRANF</sequence>
<evidence type="ECO:0000313" key="4">
    <source>
        <dbReference type="Proteomes" id="UP001497623"/>
    </source>
</evidence>
<dbReference type="InterPro" id="IPR000210">
    <property type="entry name" value="BTB/POZ_dom"/>
</dbReference>
<evidence type="ECO:0000313" key="3">
    <source>
        <dbReference type="EMBL" id="CAL4155647.1"/>
    </source>
</evidence>
<dbReference type="Gene3D" id="3.30.710.10">
    <property type="entry name" value="Potassium Channel Kv1.1, Chain A"/>
    <property type="match status" value="2"/>
</dbReference>
<keyword evidence="4" id="KW-1185">Reference proteome</keyword>
<reference evidence="3 4" key="1">
    <citation type="submission" date="2024-05" db="EMBL/GenBank/DDBJ databases">
        <authorList>
            <person name="Wallberg A."/>
        </authorList>
    </citation>
    <scope>NUCLEOTIDE SEQUENCE [LARGE SCALE GENOMIC DNA]</scope>
</reference>
<proteinExistence type="predicted"/>
<gene>
    <name evidence="3" type="ORF">MNOR_LOCUS31538</name>
</gene>
<dbReference type="EMBL" id="CAXKWB010040814">
    <property type="protein sequence ID" value="CAL4155647.1"/>
    <property type="molecule type" value="Genomic_DNA"/>
</dbReference>
<dbReference type="Pfam" id="PF00651">
    <property type="entry name" value="BTB"/>
    <property type="match status" value="1"/>
</dbReference>
<comment type="caution">
    <text evidence="3">The sequence shown here is derived from an EMBL/GenBank/DDBJ whole genome shotgun (WGS) entry which is preliminary data.</text>
</comment>
<protein>
    <recommendedName>
        <fullName evidence="2">BTB domain-containing protein</fullName>
    </recommendedName>
</protein>
<feature type="region of interest" description="Disordered" evidence="1">
    <location>
        <begin position="522"/>
        <end position="566"/>
    </location>
</feature>
<dbReference type="AlphaFoldDB" id="A0AAV2S2I7"/>
<dbReference type="SMART" id="SM00225">
    <property type="entry name" value="BTB"/>
    <property type="match status" value="1"/>
</dbReference>
<dbReference type="Proteomes" id="UP001497623">
    <property type="component" value="Unassembled WGS sequence"/>
</dbReference>
<evidence type="ECO:0000259" key="2">
    <source>
        <dbReference type="SMART" id="SM00225"/>
    </source>
</evidence>
<feature type="compositionally biased region" description="Low complexity" evidence="1">
    <location>
        <begin position="299"/>
        <end position="315"/>
    </location>
</feature>
<feature type="region of interest" description="Disordered" evidence="1">
    <location>
        <begin position="231"/>
        <end position="317"/>
    </location>
</feature>
<dbReference type="PANTHER" id="PTHR24413">
    <property type="entry name" value="SPECKLE-TYPE POZ PROTEIN"/>
    <property type="match status" value="1"/>
</dbReference>
<accession>A0AAV2S2I7</accession>
<dbReference type="InterPro" id="IPR011333">
    <property type="entry name" value="SKP1/BTB/POZ_sf"/>
</dbReference>
<feature type="compositionally biased region" description="Low complexity" evidence="1">
    <location>
        <begin position="251"/>
        <end position="282"/>
    </location>
</feature>
<name>A0AAV2S2I7_MEGNR</name>
<dbReference type="Gene3D" id="1.25.40.420">
    <property type="match status" value="1"/>
</dbReference>
<feature type="compositionally biased region" description="Polar residues" evidence="1">
    <location>
        <begin position="557"/>
        <end position="566"/>
    </location>
</feature>
<feature type="compositionally biased region" description="Polar residues" evidence="1">
    <location>
        <begin position="231"/>
        <end position="247"/>
    </location>
</feature>
<dbReference type="SUPFAM" id="SSF54695">
    <property type="entry name" value="POZ domain"/>
    <property type="match status" value="1"/>
</dbReference>
<evidence type="ECO:0000256" key="1">
    <source>
        <dbReference type="SAM" id="MobiDB-lite"/>
    </source>
</evidence>